<proteinExistence type="predicted"/>
<comment type="caution">
    <text evidence="2">The sequence shown here is derived from an EMBL/GenBank/DDBJ whole genome shotgun (WGS) entry which is preliminary data.</text>
</comment>
<feature type="transmembrane region" description="Helical" evidence="1">
    <location>
        <begin position="69"/>
        <end position="90"/>
    </location>
</feature>
<protein>
    <recommendedName>
        <fullName evidence="4">DUF2238 domain-containing protein</fullName>
    </recommendedName>
</protein>
<dbReference type="Proteomes" id="UP000774699">
    <property type="component" value="Unassembled WGS sequence"/>
</dbReference>
<name>A0A8T4C6Q9_9ARCH</name>
<feature type="transmembrane region" description="Helical" evidence="1">
    <location>
        <begin position="36"/>
        <end position="57"/>
    </location>
</feature>
<gene>
    <name evidence="2" type="ORF">FJY86_02455</name>
</gene>
<dbReference type="AlphaFoldDB" id="A0A8T4C6Q9"/>
<evidence type="ECO:0000313" key="2">
    <source>
        <dbReference type="EMBL" id="MBM3282179.1"/>
    </source>
</evidence>
<accession>A0A8T4C6Q9</accession>
<dbReference type="Pfam" id="PF09997">
    <property type="entry name" value="DUF2238"/>
    <property type="match status" value="1"/>
</dbReference>
<keyword evidence="1" id="KW-1133">Transmembrane helix</keyword>
<evidence type="ECO:0008006" key="4">
    <source>
        <dbReference type="Google" id="ProtNLM"/>
    </source>
</evidence>
<organism evidence="2 3">
    <name type="scientific">Candidatus Iainarchaeum sp</name>
    <dbReference type="NCBI Taxonomy" id="3101447"/>
    <lineage>
        <taxon>Archaea</taxon>
        <taxon>Candidatus Iainarchaeota</taxon>
        <taxon>Candidatus Iainarchaeia</taxon>
        <taxon>Candidatus Iainarchaeales</taxon>
        <taxon>Candidatus Iainarchaeaceae</taxon>
        <taxon>Candidatus Iainarchaeum</taxon>
    </lineage>
</organism>
<evidence type="ECO:0000256" key="1">
    <source>
        <dbReference type="SAM" id="Phobius"/>
    </source>
</evidence>
<feature type="transmembrane region" description="Helical" evidence="1">
    <location>
        <begin position="137"/>
        <end position="155"/>
    </location>
</feature>
<feature type="transmembrane region" description="Helical" evidence="1">
    <location>
        <begin position="6"/>
        <end position="24"/>
    </location>
</feature>
<keyword evidence="1" id="KW-0472">Membrane</keyword>
<reference evidence="2" key="1">
    <citation type="submission" date="2019-03" db="EMBL/GenBank/DDBJ databases">
        <title>Lake Tanganyika Metagenome-Assembled Genomes (MAGs).</title>
        <authorList>
            <person name="Tran P."/>
        </authorList>
    </citation>
    <scope>NUCLEOTIDE SEQUENCE</scope>
    <source>
        <strain evidence="2">M_DeepCast_50m_m2_156</strain>
    </source>
</reference>
<feature type="transmembrane region" description="Helical" evidence="1">
    <location>
        <begin position="97"/>
        <end position="117"/>
    </location>
</feature>
<keyword evidence="1" id="KW-0812">Transmembrane</keyword>
<dbReference type="EMBL" id="VGJJ01000013">
    <property type="protein sequence ID" value="MBM3282179.1"/>
    <property type="molecule type" value="Genomic_DNA"/>
</dbReference>
<evidence type="ECO:0000313" key="3">
    <source>
        <dbReference type="Proteomes" id="UP000774699"/>
    </source>
</evidence>
<sequence>MQLKLVLAGILLMSFAASGLVYYVCKHYFGKTGEYLDVLFTLLIVFNNFLGLVLDFYHTVPGWDIATHYTTSLFLAVSALVLMQRAYAVVLNEAPPVIIVMAMILFSLGLGGLWEIGEFSSDYLRGTDFQHGLVNTMQDLIVDMVAGLVVGIAWVKTRTQK</sequence>
<dbReference type="InterPro" id="IPR014509">
    <property type="entry name" value="YjdF-like"/>
</dbReference>